<evidence type="ECO:0000256" key="3">
    <source>
        <dbReference type="ARBA" id="ARBA00022989"/>
    </source>
</evidence>
<dbReference type="Proteomes" id="UP000527355">
    <property type="component" value="Unassembled WGS sequence"/>
</dbReference>
<feature type="transmembrane region" description="Helical" evidence="6">
    <location>
        <begin position="143"/>
        <end position="162"/>
    </location>
</feature>
<dbReference type="AlphaFoldDB" id="A0A7J7WX73"/>
<evidence type="ECO:0000256" key="1">
    <source>
        <dbReference type="ARBA" id="ARBA00004127"/>
    </source>
</evidence>
<keyword evidence="2 6" id="KW-0812">Transmembrane</keyword>
<keyword evidence="8" id="KW-1185">Reference proteome</keyword>
<feature type="transmembrane region" description="Helical" evidence="6">
    <location>
        <begin position="201"/>
        <end position="221"/>
    </location>
</feature>
<evidence type="ECO:0000256" key="2">
    <source>
        <dbReference type="ARBA" id="ARBA00022692"/>
    </source>
</evidence>
<gene>
    <name evidence="7" type="ORF">mMyoMyo1_017622</name>
</gene>
<dbReference type="GO" id="GO:0016020">
    <property type="term" value="C:membrane"/>
    <property type="evidence" value="ECO:0007669"/>
    <property type="project" value="InterPro"/>
</dbReference>
<proteinExistence type="predicted"/>
<keyword evidence="4 6" id="KW-0472">Membrane</keyword>
<feature type="region of interest" description="Disordered" evidence="5">
    <location>
        <begin position="502"/>
        <end position="532"/>
    </location>
</feature>
<dbReference type="SUPFAM" id="SSF103473">
    <property type="entry name" value="MFS general substrate transporter"/>
    <property type="match status" value="1"/>
</dbReference>
<dbReference type="GO" id="GO:0022857">
    <property type="term" value="F:transmembrane transporter activity"/>
    <property type="evidence" value="ECO:0007669"/>
    <property type="project" value="InterPro"/>
</dbReference>
<dbReference type="InterPro" id="IPR005828">
    <property type="entry name" value="MFS_sugar_transport-like"/>
</dbReference>
<evidence type="ECO:0000256" key="4">
    <source>
        <dbReference type="ARBA" id="ARBA00023136"/>
    </source>
</evidence>
<dbReference type="Pfam" id="PF00083">
    <property type="entry name" value="Sugar_tr"/>
    <property type="match status" value="1"/>
</dbReference>
<feature type="transmembrane region" description="Helical" evidence="6">
    <location>
        <begin position="228"/>
        <end position="250"/>
    </location>
</feature>
<evidence type="ECO:0000256" key="6">
    <source>
        <dbReference type="SAM" id="Phobius"/>
    </source>
</evidence>
<dbReference type="InterPro" id="IPR036259">
    <property type="entry name" value="MFS_trans_sf"/>
</dbReference>
<feature type="transmembrane region" description="Helical" evidence="6">
    <location>
        <begin position="256"/>
        <end position="275"/>
    </location>
</feature>
<feature type="compositionally biased region" description="Basic and acidic residues" evidence="5">
    <location>
        <begin position="502"/>
        <end position="514"/>
    </location>
</feature>
<sequence>MGFEELLEQVGGFGPFQLRNVALLALPRILLPMNFLLPIFLAAVPAHHCVLPGAPANFSQDMWLEAHLPRESDGTLSSCFRFTYTQALPNTTLGGDGQSRGELQGEPSTVPCPQGWEYDHSEFSSTIATEWDLVCEQKGLNRATSTFFFIGVLVGAVAFGYLSDRFGRRRLLLVAYVSALGMGLASAASVSYIMFVITRTLTGTALAGFTIIVMPLELEWLDVGHRTVAGVLSSTFWTGGVMLLALVGYLIRNWRWLLLAVTLPCVPGIISLWWVPESARWLLTQGRVEEAHRYLLCCARLNGRPVGPAQSSSRGAGGPKTFLLGSVSDPAAPTHLAVLHDGVVWSEFLLLWPEPGHIGAGAERVPDAAAVRGRGAARQAAGLLVGAPRWTPPHTGRDAAGHCPYLGLQAAGAHREGVLEHRPGGDRERVFRSCLHHCLLVHLGAVPYCAQTDRDGADRTGRPAWGLFGSTGGLAGWSMAVTAQAHLWGDCPAGCLHCSPPARDKEGTAARDHPGCGGEEPSGRTDAHEAGP</sequence>
<evidence type="ECO:0000256" key="5">
    <source>
        <dbReference type="SAM" id="MobiDB-lite"/>
    </source>
</evidence>
<dbReference type="PANTHER" id="PTHR24064">
    <property type="entry name" value="SOLUTE CARRIER FAMILY 22 MEMBER"/>
    <property type="match status" value="1"/>
</dbReference>
<reference evidence="7 8" key="1">
    <citation type="journal article" date="2020" name="Nature">
        <title>Six reference-quality genomes reveal evolution of bat adaptations.</title>
        <authorList>
            <person name="Jebb D."/>
            <person name="Huang Z."/>
            <person name="Pippel M."/>
            <person name="Hughes G.M."/>
            <person name="Lavrichenko K."/>
            <person name="Devanna P."/>
            <person name="Winkler S."/>
            <person name="Jermiin L.S."/>
            <person name="Skirmuntt E.C."/>
            <person name="Katzourakis A."/>
            <person name="Burkitt-Gray L."/>
            <person name="Ray D.A."/>
            <person name="Sullivan K.A.M."/>
            <person name="Roscito J.G."/>
            <person name="Kirilenko B.M."/>
            <person name="Davalos L.M."/>
            <person name="Corthals A.P."/>
            <person name="Power M.L."/>
            <person name="Jones G."/>
            <person name="Ransome R.D."/>
            <person name="Dechmann D.K.N."/>
            <person name="Locatelli A.G."/>
            <person name="Puechmaille S.J."/>
            <person name="Fedrigo O."/>
            <person name="Jarvis E.D."/>
            <person name="Hiller M."/>
            <person name="Vernes S.C."/>
            <person name="Myers E.W."/>
            <person name="Teeling E.C."/>
        </authorList>
    </citation>
    <scope>NUCLEOTIDE SEQUENCE [LARGE SCALE GENOMIC DNA]</scope>
    <source>
        <strain evidence="7">MMyoMyo1</strain>
        <tissue evidence="7">Flight muscle</tissue>
    </source>
</reference>
<name>A0A7J7WX73_MYOMY</name>
<keyword evidence="3 6" id="KW-1133">Transmembrane helix</keyword>
<evidence type="ECO:0000313" key="8">
    <source>
        <dbReference type="Proteomes" id="UP000527355"/>
    </source>
</evidence>
<protein>
    <submittedName>
        <fullName evidence="7">Solute carrier family 22 member 7</fullName>
    </submittedName>
</protein>
<dbReference type="GO" id="GO:0012505">
    <property type="term" value="C:endomembrane system"/>
    <property type="evidence" value="ECO:0007669"/>
    <property type="project" value="UniProtKB-SubCell"/>
</dbReference>
<accession>A0A7J7WX73</accession>
<comment type="subcellular location">
    <subcellularLocation>
        <location evidence="1">Endomembrane system</location>
        <topology evidence="1">Multi-pass membrane protein</topology>
    </subcellularLocation>
</comment>
<dbReference type="EMBL" id="JABWUV010000007">
    <property type="protein sequence ID" value="KAF6342065.1"/>
    <property type="molecule type" value="Genomic_DNA"/>
</dbReference>
<feature type="transmembrane region" description="Helical" evidence="6">
    <location>
        <begin position="174"/>
        <end position="195"/>
    </location>
</feature>
<dbReference type="VEuPathDB" id="HostDB:GeneID_118660459"/>
<organism evidence="7 8">
    <name type="scientific">Myotis myotis</name>
    <name type="common">Greater mouse-eared bat</name>
    <name type="synonym">Vespertilio myotis</name>
    <dbReference type="NCBI Taxonomy" id="51298"/>
    <lineage>
        <taxon>Eukaryota</taxon>
        <taxon>Metazoa</taxon>
        <taxon>Chordata</taxon>
        <taxon>Craniata</taxon>
        <taxon>Vertebrata</taxon>
        <taxon>Euteleostomi</taxon>
        <taxon>Mammalia</taxon>
        <taxon>Eutheria</taxon>
        <taxon>Laurasiatheria</taxon>
        <taxon>Chiroptera</taxon>
        <taxon>Yangochiroptera</taxon>
        <taxon>Vespertilionidae</taxon>
        <taxon>Myotis</taxon>
    </lineage>
</organism>
<dbReference type="Gene3D" id="1.20.1250.20">
    <property type="entry name" value="MFS general substrate transporter like domains"/>
    <property type="match status" value="1"/>
</dbReference>
<evidence type="ECO:0000313" key="7">
    <source>
        <dbReference type="EMBL" id="KAF6342065.1"/>
    </source>
</evidence>
<feature type="compositionally biased region" description="Basic and acidic residues" evidence="5">
    <location>
        <begin position="521"/>
        <end position="532"/>
    </location>
</feature>
<comment type="caution">
    <text evidence="7">The sequence shown here is derived from an EMBL/GenBank/DDBJ whole genome shotgun (WGS) entry which is preliminary data.</text>
</comment>